<dbReference type="PRINTS" id="PR00081">
    <property type="entry name" value="GDHRDH"/>
</dbReference>
<protein>
    <submittedName>
        <fullName evidence="5">Short-chain dehydrogenase</fullName>
    </submittedName>
</protein>
<comment type="caution">
    <text evidence="5">The sequence shown here is derived from an EMBL/GenBank/DDBJ whole genome shotgun (WGS) entry which is preliminary data.</text>
</comment>
<dbReference type="CDD" id="cd05233">
    <property type="entry name" value="SDR_c"/>
    <property type="match status" value="1"/>
</dbReference>
<dbReference type="Proteomes" id="UP000251891">
    <property type="component" value="Unassembled WGS sequence"/>
</dbReference>
<dbReference type="InterPro" id="IPR057326">
    <property type="entry name" value="KR_dom"/>
</dbReference>
<dbReference type="GO" id="GO:0016020">
    <property type="term" value="C:membrane"/>
    <property type="evidence" value="ECO:0007669"/>
    <property type="project" value="TreeGrafter"/>
</dbReference>
<dbReference type="EMBL" id="QLYX01000002">
    <property type="protein sequence ID" value="RAY16244.1"/>
    <property type="molecule type" value="Genomic_DNA"/>
</dbReference>
<evidence type="ECO:0000256" key="1">
    <source>
        <dbReference type="ARBA" id="ARBA00006484"/>
    </source>
</evidence>
<evidence type="ECO:0000256" key="3">
    <source>
        <dbReference type="RuleBase" id="RU000363"/>
    </source>
</evidence>
<dbReference type="SMART" id="SM00822">
    <property type="entry name" value="PKS_KR"/>
    <property type="match status" value="1"/>
</dbReference>
<dbReference type="Pfam" id="PF00106">
    <property type="entry name" value="adh_short"/>
    <property type="match status" value="1"/>
</dbReference>
<keyword evidence="2" id="KW-0560">Oxidoreductase</keyword>
<accession>A0A365HAR7</accession>
<evidence type="ECO:0000313" key="6">
    <source>
        <dbReference type="Proteomes" id="UP000251891"/>
    </source>
</evidence>
<reference evidence="5 6" key="1">
    <citation type="submission" date="2018-06" db="EMBL/GenBank/DDBJ databases">
        <title>Actinomadura craniellae sp. nov. isolated from marine sponge Craniella sp.</title>
        <authorList>
            <person name="Li L."/>
            <person name="Xu Q.H."/>
            <person name="Lin H.W."/>
            <person name="Lu Y.H."/>
        </authorList>
    </citation>
    <scope>NUCLEOTIDE SEQUENCE [LARGE SCALE GENOMIC DNA]</scope>
    <source>
        <strain evidence="5 6">LHW63021</strain>
    </source>
</reference>
<dbReference type="RefSeq" id="WP_111863583.1">
    <property type="nucleotide sequence ID" value="NZ_QLYX01000002.1"/>
</dbReference>
<gene>
    <name evidence="5" type="ORF">DPM19_04920</name>
</gene>
<feature type="domain" description="Ketoreductase" evidence="4">
    <location>
        <begin position="11"/>
        <end position="206"/>
    </location>
</feature>
<dbReference type="PRINTS" id="PR00080">
    <property type="entry name" value="SDRFAMILY"/>
</dbReference>
<dbReference type="PANTHER" id="PTHR44196:SF1">
    <property type="entry name" value="DEHYDROGENASE_REDUCTASE SDR FAMILY MEMBER 7B"/>
    <property type="match status" value="1"/>
</dbReference>
<dbReference type="AlphaFoldDB" id="A0A365HAR7"/>
<evidence type="ECO:0000256" key="2">
    <source>
        <dbReference type="ARBA" id="ARBA00023002"/>
    </source>
</evidence>
<dbReference type="InterPro" id="IPR036291">
    <property type="entry name" value="NAD(P)-bd_dom_sf"/>
</dbReference>
<organism evidence="5 6">
    <name type="scientific">Actinomadura craniellae</name>
    <dbReference type="NCBI Taxonomy" id="2231787"/>
    <lineage>
        <taxon>Bacteria</taxon>
        <taxon>Bacillati</taxon>
        <taxon>Actinomycetota</taxon>
        <taxon>Actinomycetes</taxon>
        <taxon>Streptosporangiales</taxon>
        <taxon>Thermomonosporaceae</taxon>
        <taxon>Actinomadura</taxon>
    </lineage>
</organism>
<keyword evidence="6" id="KW-1185">Reference proteome</keyword>
<proteinExistence type="inferred from homology"/>
<dbReference type="OrthoDB" id="3691025at2"/>
<dbReference type="PANTHER" id="PTHR44196">
    <property type="entry name" value="DEHYDROGENASE/REDUCTASE SDR FAMILY MEMBER 7B"/>
    <property type="match status" value="1"/>
</dbReference>
<sequence length="297" mass="30536">MSGPLTDFAGRVAVVTGGASGIGRALGAEFARAGARVVLADVERDRLAGTVRELAPAGEVTGLFADVTAPASVGELAEEVYRRFGAVHVLVNNAGVGAPAAKVWETTPNDWRWVHSVNVLGVAHGVQAFVPRMLAGGEPGHVVVTSSHDGAVNPLASASVYAASKAAVSTLTECLAVQLRECGAPIGVSLFLPAGGLLDTGLWTAERNRPAELARERPRDTPAITVATLVEAAAAQGRELPVQPLDELAASVLEGIRAGAYCITADPAGAAEMLRRRADRLGRAEVPTLVEAHGILS</sequence>
<dbReference type="SUPFAM" id="SSF51735">
    <property type="entry name" value="NAD(P)-binding Rossmann-fold domains"/>
    <property type="match status" value="1"/>
</dbReference>
<evidence type="ECO:0000259" key="4">
    <source>
        <dbReference type="SMART" id="SM00822"/>
    </source>
</evidence>
<dbReference type="InterPro" id="IPR002347">
    <property type="entry name" value="SDR_fam"/>
</dbReference>
<dbReference type="Gene3D" id="3.40.50.720">
    <property type="entry name" value="NAD(P)-binding Rossmann-like Domain"/>
    <property type="match status" value="1"/>
</dbReference>
<name>A0A365HAR7_9ACTN</name>
<comment type="similarity">
    <text evidence="1 3">Belongs to the short-chain dehydrogenases/reductases (SDR) family.</text>
</comment>
<dbReference type="GO" id="GO:0016491">
    <property type="term" value="F:oxidoreductase activity"/>
    <property type="evidence" value="ECO:0007669"/>
    <property type="project" value="UniProtKB-KW"/>
</dbReference>
<evidence type="ECO:0000313" key="5">
    <source>
        <dbReference type="EMBL" id="RAY16244.1"/>
    </source>
</evidence>